<dbReference type="HOGENOM" id="CLU_3191352_0_0_1"/>
<sequence length="46" mass="4743">MAVSLCSENRPASDALLYVRCDGVLGGMGSSGFPELSANAIAERRA</sequence>
<dbReference type="EMBL" id="JH650982">
    <property type="protein sequence ID" value="EXA34234.1"/>
    <property type="molecule type" value="Genomic_DNA"/>
</dbReference>
<dbReference type="Proteomes" id="UP000030751">
    <property type="component" value="Unassembled WGS sequence"/>
</dbReference>
<gene>
    <name evidence="1" type="ORF">FOVG_14668</name>
</gene>
<name>W9NN95_FUSOX</name>
<proteinExistence type="predicted"/>
<accession>W9NN95</accession>
<protein>
    <submittedName>
        <fullName evidence="1">Uncharacterized protein</fullName>
    </submittedName>
</protein>
<dbReference type="AlphaFoldDB" id="W9NN95"/>
<reference evidence="1" key="1">
    <citation type="submission" date="2011-10" db="EMBL/GenBank/DDBJ databases">
        <title>The Genome Sequence of Fusarium oxysporum HDV247.</title>
        <authorList>
            <consortium name="The Broad Institute Genome Sequencing Platform"/>
            <person name="Ma L.-J."/>
            <person name="Gale L.R."/>
            <person name="Schwartz D.C."/>
            <person name="Zhou S."/>
            <person name="Corby-Kistler H."/>
            <person name="Young S.K."/>
            <person name="Zeng Q."/>
            <person name="Gargeya S."/>
            <person name="Fitzgerald M."/>
            <person name="Haas B."/>
            <person name="Abouelleil A."/>
            <person name="Alvarado L."/>
            <person name="Arachchi H.M."/>
            <person name="Berlin A."/>
            <person name="Brown A."/>
            <person name="Chapman S.B."/>
            <person name="Chen Z."/>
            <person name="Dunbar C."/>
            <person name="Freedman E."/>
            <person name="Gearin G."/>
            <person name="Goldberg J."/>
            <person name="Griggs A."/>
            <person name="Gujja S."/>
            <person name="Heiman D."/>
            <person name="Howarth C."/>
            <person name="Larson L."/>
            <person name="Lui A."/>
            <person name="MacDonald P.J.P."/>
            <person name="Montmayeur A."/>
            <person name="Murphy C."/>
            <person name="Neiman D."/>
            <person name="Pearson M."/>
            <person name="Priest M."/>
            <person name="Roberts A."/>
            <person name="Saif S."/>
            <person name="Shea T."/>
            <person name="Shenoy N."/>
            <person name="Sisk P."/>
            <person name="Stolte C."/>
            <person name="Sykes S."/>
            <person name="Wortman J."/>
            <person name="Nusbaum C."/>
            <person name="Birren B."/>
        </authorList>
    </citation>
    <scope>NUCLEOTIDE SEQUENCE [LARGE SCALE GENOMIC DNA]</scope>
    <source>
        <strain evidence="1">HDV247</strain>
    </source>
</reference>
<reference evidence="1" key="2">
    <citation type="submission" date="2012-05" db="EMBL/GenBank/DDBJ databases">
        <title>Annotation of the Genome Sequence of Fusarium oxysporum HDV247.</title>
        <authorList>
            <consortium name="The Broad Institute Genomics Platform"/>
            <person name="Ma L.-J."/>
            <person name="Corby-Kistler H."/>
            <person name="Broz K."/>
            <person name="Gale L.R."/>
            <person name="Jonkers W."/>
            <person name="O'Donnell K."/>
            <person name="Ploetz R."/>
            <person name="Steinberg C."/>
            <person name="Schwartz D.C."/>
            <person name="VanEtten H."/>
            <person name="Zhou S."/>
            <person name="Young S.K."/>
            <person name="Zeng Q."/>
            <person name="Gargeya S."/>
            <person name="Fitzgerald M."/>
            <person name="Abouelleil A."/>
            <person name="Alvarado L."/>
            <person name="Chapman S.B."/>
            <person name="Gainer-Dewar J."/>
            <person name="Goldberg J."/>
            <person name="Griggs A."/>
            <person name="Gujja S."/>
            <person name="Hansen M."/>
            <person name="Howarth C."/>
            <person name="Imamovic A."/>
            <person name="Ireland A."/>
            <person name="Larimer J."/>
            <person name="McCowan C."/>
            <person name="Murphy C."/>
            <person name="Pearson M."/>
            <person name="Poon T.W."/>
            <person name="Priest M."/>
            <person name="Roberts A."/>
            <person name="Saif S."/>
            <person name="Shea T."/>
            <person name="Sykes S."/>
            <person name="Wortman J."/>
            <person name="Nusbaum C."/>
            <person name="Birren B."/>
        </authorList>
    </citation>
    <scope>NUCLEOTIDE SEQUENCE</scope>
    <source>
        <strain evidence="1">HDV247</strain>
    </source>
</reference>
<organism evidence="1">
    <name type="scientific">Fusarium oxysporum f. sp. pisi HDV247</name>
    <dbReference type="NCBI Taxonomy" id="1080344"/>
    <lineage>
        <taxon>Eukaryota</taxon>
        <taxon>Fungi</taxon>
        <taxon>Dikarya</taxon>
        <taxon>Ascomycota</taxon>
        <taxon>Pezizomycotina</taxon>
        <taxon>Sordariomycetes</taxon>
        <taxon>Hypocreomycetidae</taxon>
        <taxon>Hypocreales</taxon>
        <taxon>Nectriaceae</taxon>
        <taxon>Fusarium</taxon>
        <taxon>Fusarium oxysporum species complex</taxon>
    </lineage>
</organism>
<evidence type="ECO:0000313" key="1">
    <source>
        <dbReference type="EMBL" id="EXA34234.1"/>
    </source>
</evidence>